<dbReference type="EMBL" id="BARU01023396">
    <property type="protein sequence ID" value="GAH52635.1"/>
    <property type="molecule type" value="Genomic_DNA"/>
</dbReference>
<organism evidence="1">
    <name type="scientific">marine sediment metagenome</name>
    <dbReference type="NCBI Taxonomy" id="412755"/>
    <lineage>
        <taxon>unclassified sequences</taxon>
        <taxon>metagenomes</taxon>
        <taxon>ecological metagenomes</taxon>
    </lineage>
</organism>
<feature type="non-terminal residue" evidence="1">
    <location>
        <position position="1"/>
    </location>
</feature>
<proteinExistence type="predicted"/>
<name>X1H6E1_9ZZZZ</name>
<reference evidence="1" key="1">
    <citation type="journal article" date="2014" name="Front. Microbiol.">
        <title>High frequency of phylogenetically diverse reductive dehalogenase-homologous genes in deep subseafloor sedimentary metagenomes.</title>
        <authorList>
            <person name="Kawai M."/>
            <person name="Futagami T."/>
            <person name="Toyoda A."/>
            <person name="Takaki Y."/>
            <person name="Nishi S."/>
            <person name="Hori S."/>
            <person name="Arai W."/>
            <person name="Tsubouchi T."/>
            <person name="Morono Y."/>
            <person name="Uchiyama I."/>
            <person name="Ito T."/>
            <person name="Fujiyama A."/>
            <person name="Inagaki F."/>
            <person name="Takami H."/>
        </authorList>
    </citation>
    <scope>NUCLEOTIDE SEQUENCE</scope>
    <source>
        <strain evidence="1">Expedition CK06-06</strain>
    </source>
</reference>
<accession>X1H6E1</accession>
<protein>
    <submittedName>
        <fullName evidence="1">Uncharacterized protein</fullName>
    </submittedName>
</protein>
<evidence type="ECO:0000313" key="1">
    <source>
        <dbReference type="EMBL" id="GAH52635.1"/>
    </source>
</evidence>
<dbReference type="AlphaFoldDB" id="X1H6E1"/>
<comment type="caution">
    <text evidence="1">The sequence shown here is derived from an EMBL/GenBank/DDBJ whole genome shotgun (WGS) entry which is preliminary data.</text>
</comment>
<sequence>YYGYWMRLNNDSGNNYGRGYIVLQSDDDVWGGHFTNINRWYVGHNGTSAGDCYIGDVSETFFIVEAKTGKERRCVGFTAFGRTGGSRGAVVDRCSIFGQTWANSLNNITSIKILAEETNGIKAGSHISIYKIPKY</sequence>
<gene>
    <name evidence="1" type="ORF">S03H2_37978</name>
</gene>